<protein>
    <submittedName>
        <fullName evidence="1">Uncharacterized protein</fullName>
    </submittedName>
</protein>
<dbReference type="RefSeq" id="WP_279325041.1">
    <property type="nucleotide sequence ID" value="NZ_PQVJ01000053.1"/>
</dbReference>
<accession>A0A379AYK9</accession>
<evidence type="ECO:0000313" key="2">
    <source>
        <dbReference type="EMBL" id="TDP27985.1"/>
    </source>
</evidence>
<dbReference type="Proteomes" id="UP000294683">
    <property type="component" value="Unassembled WGS sequence"/>
</dbReference>
<reference evidence="2 4" key="2">
    <citation type="submission" date="2019-03" db="EMBL/GenBank/DDBJ databases">
        <title>Genomic Encyclopedia of Type Strains, Phase IV (KMG-IV): sequencing the most valuable type-strain genomes for metagenomic binning, comparative biology and taxonomic classification.</title>
        <authorList>
            <person name="Goeker M."/>
        </authorList>
    </citation>
    <scope>NUCLEOTIDE SEQUENCE [LARGE SCALE GENOMIC DNA]</scope>
    <source>
        <strain evidence="2 4">DSM 17481</strain>
    </source>
</reference>
<evidence type="ECO:0000313" key="1">
    <source>
        <dbReference type="EMBL" id="SUB27644.1"/>
    </source>
</evidence>
<proteinExistence type="predicted"/>
<gene>
    <name evidence="2" type="ORF">EV689_108100</name>
    <name evidence="1" type="ORF">NCTC11188_01813</name>
</gene>
<dbReference type="EMBL" id="SNXJ01000008">
    <property type="protein sequence ID" value="TDP27985.1"/>
    <property type="molecule type" value="Genomic_DNA"/>
</dbReference>
<keyword evidence="4" id="KW-1185">Reference proteome</keyword>
<dbReference type="AlphaFoldDB" id="A0A379AYK9"/>
<evidence type="ECO:0000313" key="3">
    <source>
        <dbReference type="Proteomes" id="UP000255113"/>
    </source>
</evidence>
<reference evidence="1 3" key="1">
    <citation type="submission" date="2018-06" db="EMBL/GenBank/DDBJ databases">
        <authorList>
            <consortium name="Pathogen Informatics"/>
            <person name="Doyle S."/>
        </authorList>
    </citation>
    <scope>NUCLEOTIDE SEQUENCE [LARGE SCALE GENOMIC DNA]</scope>
    <source>
        <strain evidence="1 3">NCTC11188</strain>
    </source>
</reference>
<organism evidence="1 3">
    <name type="scientific">Avibacterium gallinarum</name>
    <name type="common">Pasteurella gallinarum</name>
    <dbReference type="NCBI Taxonomy" id="755"/>
    <lineage>
        <taxon>Bacteria</taxon>
        <taxon>Pseudomonadati</taxon>
        <taxon>Pseudomonadota</taxon>
        <taxon>Gammaproteobacteria</taxon>
        <taxon>Pasteurellales</taxon>
        <taxon>Pasteurellaceae</taxon>
        <taxon>Avibacterium</taxon>
    </lineage>
</organism>
<name>A0A379AYK9_AVIGA</name>
<dbReference type="Proteomes" id="UP000255113">
    <property type="component" value="Unassembled WGS sequence"/>
</dbReference>
<sequence>MDNHGSEIAFLLSAVEKIRIFAPHFLSLSFPTDPLDEHPIEA</sequence>
<evidence type="ECO:0000313" key="4">
    <source>
        <dbReference type="Proteomes" id="UP000294683"/>
    </source>
</evidence>
<dbReference type="EMBL" id="UGSQ01000003">
    <property type="protein sequence ID" value="SUB27644.1"/>
    <property type="molecule type" value="Genomic_DNA"/>
</dbReference>